<dbReference type="SUPFAM" id="SSF46785">
    <property type="entry name" value="Winged helix' DNA-binding domain"/>
    <property type="match status" value="1"/>
</dbReference>
<evidence type="ECO:0000256" key="3">
    <source>
        <dbReference type="RuleBase" id="RU004019"/>
    </source>
</evidence>
<evidence type="ECO:0000259" key="4">
    <source>
        <dbReference type="PROSITE" id="PS50061"/>
    </source>
</evidence>
<evidence type="ECO:0000313" key="6">
    <source>
        <dbReference type="Proteomes" id="UP001432027"/>
    </source>
</evidence>
<evidence type="ECO:0000313" key="5">
    <source>
        <dbReference type="EMBL" id="GMS79445.1"/>
    </source>
</evidence>
<feature type="non-terminal residue" evidence="5">
    <location>
        <position position="1"/>
    </location>
</feature>
<keyword evidence="2 3" id="KW-0238">DNA-binding</keyword>
<dbReference type="SMART" id="SM00413">
    <property type="entry name" value="ETS"/>
    <property type="match status" value="1"/>
</dbReference>
<protein>
    <recommendedName>
        <fullName evidence="4">ETS domain-containing protein</fullName>
    </recommendedName>
</protein>
<sequence>TRGSYKRVKGKSSQRCRRFPSVLPEDNNREIYQNKKKCQLWFFILHLLADPTKKSIIIWTGNQRQFRIRDMKMFCHLWSKHIEMSSDVQWASVCRTLRNCAGKEILMAVPHQEHRGKNEEGVFGFVIEPSFYLNMSREGLDHTISLHCETGPLTVGSPVDSSFGYSVGTRLQVVPIMELDSEGNLIHPIPDHFITVLPSSKNEKSAHMQP</sequence>
<dbReference type="PANTHER" id="PTHR11849">
    <property type="entry name" value="ETS"/>
    <property type="match status" value="1"/>
</dbReference>
<proteinExistence type="inferred from homology"/>
<reference evidence="5" key="1">
    <citation type="submission" date="2023-10" db="EMBL/GenBank/DDBJ databases">
        <title>Genome assembly of Pristionchus species.</title>
        <authorList>
            <person name="Yoshida K."/>
            <person name="Sommer R.J."/>
        </authorList>
    </citation>
    <scope>NUCLEOTIDE SEQUENCE</scope>
    <source>
        <strain evidence="5">RS0144</strain>
    </source>
</reference>
<dbReference type="InterPro" id="IPR046328">
    <property type="entry name" value="ETS_fam"/>
</dbReference>
<dbReference type="Pfam" id="PF00178">
    <property type="entry name" value="Ets"/>
    <property type="match status" value="1"/>
</dbReference>
<dbReference type="EMBL" id="BTSX01000001">
    <property type="protein sequence ID" value="GMS79445.1"/>
    <property type="molecule type" value="Genomic_DNA"/>
</dbReference>
<keyword evidence="3" id="KW-0539">Nucleus</keyword>
<dbReference type="Proteomes" id="UP001432027">
    <property type="component" value="Unassembled WGS sequence"/>
</dbReference>
<comment type="similarity">
    <text evidence="1 3">Belongs to the ETS family.</text>
</comment>
<dbReference type="InterPro" id="IPR036388">
    <property type="entry name" value="WH-like_DNA-bd_sf"/>
</dbReference>
<name>A0AAV5S9S6_9BILA</name>
<dbReference type="InterPro" id="IPR036390">
    <property type="entry name" value="WH_DNA-bd_sf"/>
</dbReference>
<feature type="domain" description="ETS" evidence="4">
    <location>
        <begin position="38"/>
        <end position="119"/>
    </location>
</feature>
<dbReference type="PROSITE" id="PS50061">
    <property type="entry name" value="ETS_DOMAIN_3"/>
    <property type="match status" value="1"/>
</dbReference>
<dbReference type="GO" id="GO:0030154">
    <property type="term" value="P:cell differentiation"/>
    <property type="evidence" value="ECO:0007669"/>
    <property type="project" value="TreeGrafter"/>
</dbReference>
<dbReference type="Gene3D" id="1.10.10.10">
    <property type="entry name" value="Winged helix-like DNA-binding domain superfamily/Winged helix DNA-binding domain"/>
    <property type="match status" value="1"/>
</dbReference>
<comment type="subcellular location">
    <subcellularLocation>
        <location evidence="3">Nucleus</location>
    </subcellularLocation>
</comment>
<dbReference type="GO" id="GO:0043565">
    <property type="term" value="F:sequence-specific DNA binding"/>
    <property type="evidence" value="ECO:0007669"/>
    <property type="project" value="InterPro"/>
</dbReference>
<dbReference type="GO" id="GO:0005634">
    <property type="term" value="C:nucleus"/>
    <property type="evidence" value="ECO:0007669"/>
    <property type="project" value="UniProtKB-SubCell"/>
</dbReference>
<dbReference type="AlphaFoldDB" id="A0AAV5S9S6"/>
<organism evidence="5 6">
    <name type="scientific">Pristionchus entomophagus</name>
    <dbReference type="NCBI Taxonomy" id="358040"/>
    <lineage>
        <taxon>Eukaryota</taxon>
        <taxon>Metazoa</taxon>
        <taxon>Ecdysozoa</taxon>
        <taxon>Nematoda</taxon>
        <taxon>Chromadorea</taxon>
        <taxon>Rhabditida</taxon>
        <taxon>Rhabditina</taxon>
        <taxon>Diplogasteromorpha</taxon>
        <taxon>Diplogasteroidea</taxon>
        <taxon>Neodiplogasteridae</taxon>
        <taxon>Pristionchus</taxon>
    </lineage>
</organism>
<accession>A0AAV5S9S6</accession>
<dbReference type="PANTHER" id="PTHR11849:SF282">
    <property type="entry name" value="ETV5-RELATED PROTEIN ETS96B"/>
    <property type="match status" value="1"/>
</dbReference>
<comment type="caution">
    <text evidence="5">The sequence shown here is derived from an EMBL/GenBank/DDBJ whole genome shotgun (WGS) entry which is preliminary data.</text>
</comment>
<dbReference type="GO" id="GO:0000981">
    <property type="term" value="F:DNA-binding transcription factor activity, RNA polymerase II-specific"/>
    <property type="evidence" value="ECO:0007669"/>
    <property type="project" value="TreeGrafter"/>
</dbReference>
<feature type="non-terminal residue" evidence="5">
    <location>
        <position position="210"/>
    </location>
</feature>
<evidence type="ECO:0000256" key="2">
    <source>
        <dbReference type="ARBA" id="ARBA00023125"/>
    </source>
</evidence>
<gene>
    <name evidence="5" type="ORF">PENTCL1PPCAC_1620</name>
</gene>
<dbReference type="InterPro" id="IPR000418">
    <property type="entry name" value="Ets_dom"/>
</dbReference>
<evidence type="ECO:0000256" key="1">
    <source>
        <dbReference type="ARBA" id="ARBA00005562"/>
    </source>
</evidence>
<keyword evidence="6" id="KW-1185">Reference proteome</keyword>